<dbReference type="InterPro" id="IPR000515">
    <property type="entry name" value="MetI-like"/>
</dbReference>
<evidence type="ECO:0000256" key="4">
    <source>
        <dbReference type="ARBA" id="ARBA00022692"/>
    </source>
</evidence>
<dbReference type="InterPro" id="IPR035906">
    <property type="entry name" value="MetI-like_sf"/>
</dbReference>
<evidence type="ECO:0000259" key="8">
    <source>
        <dbReference type="PROSITE" id="PS50928"/>
    </source>
</evidence>
<feature type="transmembrane region" description="Helical" evidence="7">
    <location>
        <begin position="254"/>
        <end position="275"/>
    </location>
</feature>
<dbReference type="InterPro" id="IPR025966">
    <property type="entry name" value="OppC_N"/>
</dbReference>
<name>A0A419A2Q4_9RHOB</name>
<feature type="transmembrane region" description="Helical" evidence="7">
    <location>
        <begin position="207"/>
        <end position="234"/>
    </location>
</feature>
<evidence type="ECO:0000256" key="2">
    <source>
        <dbReference type="ARBA" id="ARBA00022448"/>
    </source>
</evidence>
<feature type="transmembrane region" description="Helical" evidence="7">
    <location>
        <begin position="86"/>
        <end position="111"/>
    </location>
</feature>
<dbReference type="GO" id="GO:0055085">
    <property type="term" value="P:transmembrane transport"/>
    <property type="evidence" value="ECO:0007669"/>
    <property type="project" value="InterPro"/>
</dbReference>
<dbReference type="PROSITE" id="PS50928">
    <property type="entry name" value="ABC_TM1"/>
    <property type="match status" value="1"/>
</dbReference>
<evidence type="ECO:0000256" key="3">
    <source>
        <dbReference type="ARBA" id="ARBA00022475"/>
    </source>
</evidence>
<evidence type="ECO:0000256" key="6">
    <source>
        <dbReference type="ARBA" id="ARBA00023136"/>
    </source>
</evidence>
<dbReference type="PANTHER" id="PTHR43386:SF26">
    <property type="entry name" value="ABC TRANSPORTER PERMEASE PROTEIN"/>
    <property type="match status" value="1"/>
</dbReference>
<dbReference type="Proteomes" id="UP000285530">
    <property type="component" value="Unassembled WGS sequence"/>
</dbReference>
<keyword evidence="6 7" id="KW-0472">Membrane</keyword>
<feature type="transmembrane region" description="Helical" evidence="7">
    <location>
        <begin position="123"/>
        <end position="143"/>
    </location>
</feature>
<evidence type="ECO:0000256" key="5">
    <source>
        <dbReference type="ARBA" id="ARBA00022989"/>
    </source>
</evidence>
<dbReference type="CDD" id="cd06261">
    <property type="entry name" value="TM_PBP2"/>
    <property type="match status" value="1"/>
</dbReference>
<comment type="subcellular location">
    <subcellularLocation>
        <location evidence="1 7">Cell membrane</location>
        <topology evidence="1 7">Multi-pass membrane protein</topology>
    </subcellularLocation>
</comment>
<dbReference type="EMBL" id="QZEV01000001">
    <property type="protein sequence ID" value="RJL07508.1"/>
    <property type="molecule type" value="Genomic_DNA"/>
</dbReference>
<dbReference type="Pfam" id="PF12911">
    <property type="entry name" value="OppC_N"/>
    <property type="match status" value="1"/>
</dbReference>
<evidence type="ECO:0000256" key="1">
    <source>
        <dbReference type="ARBA" id="ARBA00004651"/>
    </source>
</evidence>
<dbReference type="Pfam" id="PF00528">
    <property type="entry name" value="BPD_transp_1"/>
    <property type="match status" value="1"/>
</dbReference>
<reference evidence="9 10" key="1">
    <citation type="submission" date="2018-09" db="EMBL/GenBank/DDBJ databases">
        <title>Paracoccus onubensis nov. sp. a moderate halophilic bacterium isolated from Gruta de las Maravillas (Aracena, Spain).</title>
        <authorList>
            <person name="Jurado V."/>
            <person name="Gutierrez-Patricio S."/>
            <person name="Gonzalez-Pimentel J.L."/>
            <person name="Laiz L."/>
            <person name="Saiz-Jimenez C."/>
        </authorList>
    </citation>
    <scope>NUCLEOTIDE SEQUENCE [LARGE SCALE GENOMIC DNA]</scope>
    <source>
        <strain evidence="9 10">DSM 19484</strain>
    </source>
</reference>
<accession>A0A419A2Q4</accession>
<dbReference type="PANTHER" id="PTHR43386">
    <property type="entry name" value="OLIGOPEPTIDE TRANSPORT SYSTEM PERMEASE PROTEIN APPC"/>
    <property type="match status" value="1"/>
</dbReference>
<keyword evidence="5 7" id="KW-1133">Transmembrane helix</keyword>
<protein>
    <submittedName>
        <fullName evidence="9">ABC transporter permease</fullName>
    </submittedName>
</protein>
<organism evidence="9 10">
    <name type="scientific">Paracoccus aestuarii</name>
    <dbReference type="NCBI Taxonomy" id="453842"/>
    <lineage>
        <taxon>Bacteria</taxon>
        <taxon>Pseudomonadati</taxon>
        <taxon>Pseudomonadota</taxon>
        <taxon>Alphaproteobacteria</taxon>
        <taxon>Rhodobacterales</taxon>
        <taxon>Paracoccaceae</taxon>
        <taxon>Paracoccus</taxon>
    </lineage>
</organism>
<comment type="similarity">
    <text evidence="7">Belongs to the binding-protein-dependent transport system permease family.</text>
</comment>
<keyword evidence="4 7" id="KW-0812">Transmembrane</keyword>
<gene>
    <name evidence="9" type="ORF">D3P06_00070</name>
</gene>
<evidence type="ECO:0000313" key="10">
    <source>
        <dbReference type="Proteomes" id="UP000285530"/>
    </source>
</evidence>
<sequence length="288" mass="30592">MRNGFLSLRRAPFALFCLALFLLIVAAAALAPWISPQDPYNNAVVDFFDSNLPPGSPAGMGGLTYWLGTDALGRDLLSAILYGLRITLTVAATASVLALVIGVTAGLVSAYAGGWVDTIIMRLVDILLGFPTILVALTIMALAGAGTGNLILALALVVAQWPYYARTARSAALVEIGQDYIEAARCLELPHWRIILKHLLPNSISPILVVLTLQLAHAVAIEASLSFLGLGTSIERPSLGLLIANGSREILSGHTWALVYPGLALALLIFTVNVFGDRIRRAMNPQEA</sequence>
<feature type="domain" description="ABC transmembrane type-1" evidence="8">
    <location>
        <begin position="84"/>
        <end position="276"/>
    </location>
</feature>
<keyword evidence="3" id="KW-1003">Cell membrane</keyword>
<dbReference type="GO" id="GO:0005886">
    <property type="term" value="C:plasma membrane"/>
    <property type="evidence" value="ECO:0007669"/>
    <property type="project" value="UniProtKB-SubCell"/>
</dbReference>
<dbReference type="Gene3D" id="1.10.3720.10">
    <property type="entry name" value="MetI-like"/>
    <property type="match status" value="1"/>
</dbReference>
<keyword evidence="10" id="KW-1185">Reference proteome</keyword>
<evidence type="ECO:0000256" key="7">
    <source>
        <dbReference type="RuleBase" id="RU363032"/>
    </source>
</evidence>
<dbReference type="SUPFAM" id="SSF161098">
    <property type="entry name" value="MetI-like"/>
    <property type="match status" value="1"/>
</dbReference>
<keyword evidence="2 7" id="KW-0813">Transport</keyword>
<dbReference type="InterPro" id="IPR050366">
    <property type="entry name" value="BP-dependent_transpt_permease"/>
</dbReference>
<dbReference type="OrthoDB" id="9766870at2"/>
<dbReference type="AlphaFoldDB" id="A0A419A2Q4"/>
<proteinExistence type="inferred from homology"/>
<comment type="caution">
    <text evidence="9">The sequence shown here is derived from an EMBL/GenBank/DDBJ whole genome shotgun (WGS) entry which is preliminary data.</text>
</comment>
<dbReference type="RefSeq" id="WP_119884580.1">
    <property type="nucleotide sequence ID" value="NZ_CP067169.1"/>
</dbReference>
<evidence type="ECO:0000313" key="9">
    <source>
        <dbReference type="EMBL" id="RJL07508.1"/>
    </source>
</evidence>